<dbReference type="AlphaFoldDB" id="A0AAD9NBK8"/>
<dbReference type="GO" id="GO:0031267">
    <property type="term" value="F:small GTPase binding"/>
    <property type="evidence" value="ECO:0007669"/>
    <property type="project" value="InterPro"/>
</dbReference>
<proteinExistence type="predicted"/>
<keyword evidence="3" id="KW-0813">Transport</keyword>
<evidence type="ECO:0000256" key="1">
    <source>
        <dbReference type="ARBA" id="ARBA00004123"/>
    </source>
</evidence>
<dbReference type="InterPro" id="IPR011989">
    <property type="entry name" value="ARM-like"/>
</dbReference>
<dbReference type="SUPFAM" id="SSF48371">
    <property type="entry name" value="ARM repeat"/>
    <property type="match status" value="2"/>
</dbReference>
<evidence type="ECO:0000256" key="4">
    <source>
        <dbReference type="ARBA" id="ARBA00022490"/>
    </source>
</evidence>
<organism evidence="9 10">
    <name type="scientific">Paralvinella palmiformis</name>
    <dbReference type="NCBI Taxonomy" id="53620"/>
    <lineage>
        <taxon>Eukaryota</taxon>
        <taxon>Metazoa</taxon>
        <taxon>Spiralia</taxon>
        <taxon>Lophotrochozoa</taxon>
        <taxon>Annelida</taxon>
        <taxon>Polychaeta</taxon>
        <taxon>Sedentaria</taxon>
        <taxon>Canalipalpata</taxon>
        <taxon>Terebellida</taxon>
        <taxon>Terebelliformia</taxon>
        <taxon>Alvinellidae</taxon>
        <taxon>Paralvinella</taxon>
    </lineage>
</organism>
<dbReference type="InterPro" id="IPR016024">
    <property type="entry name" value="ARM-type_fold"/>
</dbReference>
<evidence type="ECO:0000313" key="9">
    <source>
        <dbReference type="EMBL" id="KAK2162176.1"/>
    </source>
</evidence>
<dbReference type="SMART" id="SM00913">
    <property type="entry name" value="IBN_N"/>
    <property type="match status" value="1"/>
</dbReference>
<dbReference type="GO" id="GO:0005737">
    <property type="term" value="C:cytoplasm"/>
    <property type="evidence" value="ECO:0007669"/>
    <property type="project" value="UniProtKB-SubCell"/>
</dbReference>
<dbReference type="GO" id="GO:0006606">
    <property type="term" value="P:protein import into nucleus"/>
    <property type="evidence" value="ECO:0007669"/>
    <property type="project" value="InterPro"/>
</dbReference>
<feature type="domain" description="Importin N-terminal" evidence="8">
    <location>
        <begin position="24"/>
        <end position="92"/>
    </location>
</feature>
<evidence type="ECO:0000259" key="8">
    <source>
        <dbReference type="PROSITE" id="PS50166"/>
    </source>
</evidence>
<sequence length="1063" mass="117875">MAAEKIEQVLQQLLVPDTTVIKQATQELQQLLKDPGIIPVLCTVLATSQNAQVRQYAAVLLRRRIMKTKQWKRLSSDVTVSIRQNLLQLLLREPEKSVRKALAQLIATVARHELPEGQWPELLQFVEEFTRSQDAQQREVGMYVLSIVTSVAAEQLKPHCVTLIQLCSASLDEQQNHLVALYAINTLTNLVSYVGSDELKGFQQVVLKILKVIQDLVQIDEDLAVEALEVFDELLECEVSILAPHVRNLLEFCMQIGANKKLGSSLRVKCLSIVDTVIRLNKKSLLRLNIIVPLLEVLYPIICEEDDDDDDEFEESESSTAPSYACQVLDTMALHLPPDKLIPHLMKPMQLSVQSTDPYQRKAAYLMMAVCAEGCADYIRNRMLKDLLQQVYNGLQDAVPLVRNAALFALGQFSEFLQPDISKYSGELLPILFNYLGRASQDVDKDPKGVTKTFSTVEVFCENLGIIAISQCQKIKELAISAIGATANAAKEELGPYFSRIIELLTVYLSPTEEEGPLKLQTQALDTLAVLARTVSDMFKPLASQYLQVAIRLLTGGSDPDLKRCIYGLLAALSTIVKEEMSANLGGIVKEMLETLESTEGITIHVIGDESEMLELFAIDEEQIEEDDDDDDDDDAEVKGYSVENAYIAEKADACSALGELAVNIGAPFLVHMETVFKEVTKILDNPASDIRKAAVGALAQFCICVANVAKETKVVEAQTAMYTMLSSTLMNFLTIIQEDVDREVAMATLEGLDDVIEKIGEPVIQYSGMTDKIITAVKSVLQGKVACQGEESDADPDTEEDKDLSEYDGMLIEMAADILPKMCKAIGGENFKPYFAGMLPELMKRLKPSREISEQSFAVGTIAECLEAMGPATSAFVQHVYPLISKLMEHEDSEVRSNSIFAMGVLAANGGEAIYSQYPVILKGLFDALNKETDRRAVDNICAAVCRMITTQMDIVPLEQVLPIVIQCLPLKEDMEENITVYSCIAALYDKHHEQIIKYLPQLLHIFAQVISVDIVESDTRAIVVNLVRDMNHRHPDVVNQMVNSMPPDMKQKLHNCITSAN</sequence>
<accession>A0AAD9NBK8</accession>
<dbReference type="Pfam" id="PF13513">
    <property type="entry name" value="HEAT_EZ"/>
    <property type="match status" value="1"/>
</dbReference>
<dbReference type="EMBL" id="JAODUP010000102">
    <property type="protein sequence ID" value="KAK2162176.1"/>
    <property type="molecule type" value="Genomic_DNA"/>
</dbReference>
<keyword evidence="7" id="KW-0539">Nucleus</keyword>
<comment type="subcellular location">
    <subcellularLocation>
        <location evidence="2">Cytoplasm</location>
    </subcellularLocation>
    <subcellularLocation>
        <location evidence="1">Nucleus</location>
    </subcellularLocation>
</comment>
<evidence type="ECO:0000313" key="10">
    <source>
        <dbReference type="Proteomes" id="UP001208570"/>
    </source>
</evidence>
<gene>
    <name evidence="9" type="ORF">LSH36_102g03002</name>
</gene>
<keyword evidence="4" id="KW-0963">Cytoplasm</keyword>
<keyword evidence="6" id="KW-0653">Protein transport</keyword>
<evidence type="ECO:0000256" key="2">
    <source>
        <dbReference type="ARBA" id="ARBA00004496"/>
    </source>
</evidence>
<keyword evidence="10" id="KW-1185">Reference proteome</keyword>
<dbReference type="PROSITE" id="PS50166">
    <property type="entry name" value="IMPORTIN_B_NT"/>
    <property type="match status" value="1"/>
</dbReference>
<dbReference type="Proteomes" id="UP001208570">
    <property type="component" value="Unassembled WGS sequence"/>
</dbReference>
<dbReference type="PANTHER" id="PTHR10527">
    <property type="entry name" value="IMPORTIN BETA"/>
    <property type="match status" value="1"/>
</dbReference>
<evidence type="ECO:0000256" key="7">
    <source>
        <dbReference type="ARBA" id="ARBA00023242"/>
    </source>
</evidence>
<dbReference type="Gene3D" id="1.25.10.10">
    <property type="entry name" value="Leucine-rich Repeat Variant"/>
    <property type="match status" value="1"/>
</dbReference>
<protein>
    <recommendedName>
        <fullName evidence="8">Importin N-terminal domain-containing protein</fullName>
    </recommendedName>
</protein>
<dbReference type="InterPro" id="IPR040122">
    <property type="entry name" value="Importin_beta"/>
</dbReference>
<dbReference type="Pfam" id="PF03810">
    <property type="entry name" value="IBN_N"/>
    <property type="match status" value="1"/>
</dbReference>
<dbReference type="InterPro" id="IPR057672">
    <property type="entry name" value="TPR_IPO4/5"/>
</dbReference>
<name>A0AAD9NBK8_9ANNE</name>
<keyword evidence="5" id="KW-0677">Repeat</keyword>
<evidence type="ECO:0000256" key="6">
    <source>
        <dbReference type="ARBA" id="ARBA00022927"/>
    </source>
</evidence>
<evidence type="ECO:0000256" key="5">
    <source>
        <dbReference type="ARBA" id="ARBA00022737"/>
    </source>
</evidence>
<dbReference type="InterPro" id="IPR001494">
    <property type="entry name" value="Importin-beta_N"/>
</dbReference>
<reference evidence="9" key="1">
    <citation type="journal article" date="2023" name="Mol. Biol. Evol.">
        <title>Third-Generation Sequencing Reveals the Adaptive Role of the Epigenome in Three Deep-Sea Polychaetes.</title>
        <authorList>
            <person name="Perez M."/>
            <person name="Aroh O."/>
            <person name="Sun Y."/>
            <person name="Lan Y."/>
            <person name="Juniper S.K."/>
            <person name="Young C.R."/>
            <person name="Angers B."/>
            <person name="Qian P.Y."/>
        </authorList>
    </citation>
    <scope>NUCLEOTIDE SEQUENCE</scope>
    <source>
        <strain evidence="9">P08H-3</strain>
    </source>
</reference>
<evidence type="ECO:0000256" key="3">
    <source>
        <dbReference type="ARBA" id="ARBA00022448"/>
    </source>
</evidence>
<dbReference type="Pfam" id="PF25780">
    <property type="entry name" value="TPR_IPO5"/>
    <property type="match status" value="1"/>
</dbReference>
<comment type="caution">
    <text evidence="9">The sequence shown here is derived from an EMBL/GenBank/DDBJ whole genome shotgun (WGS) entry which is preliminary data.</text>
</comment>